<sequence>MTSLCMCISMSGTVALCCFFAPKVYIAVCQPYKNVRMRQSAVGRLVNQQMRFMRASAERNSITSSQITQQYGTVSPLIMKKSPSKCNVKSDNNGIICRSNNDGSHENSPLAKTTPFLRQSSNSMLHSDDELAKETIMYQNNAELFFEQLFVNYDVTFL</sequence>
<feature type="domain" description="G-protein coupled receptors family 3 profile" evidence="6">
    <location>
        <begin position="1"/>
        <end position="43"/>
    </location>
</feature>
<feature type="chain" id="PRO_5012542845" evidence="5">
    <location>
        <begin position="16"/>
        <end position="158"/>
    </location>
</feature>
<evidence type="ECO:0000256" key="5">
    <source>
        <dbReference type="SAM" id="SignalP"/>
    </source>
</evidence>
<evidence type="ECO:0000313" key="7">
    <source>
        <dbReference type="Proteomes" id="UP000050640"/>
    </source>
</evidence>
<evidence type="ECO:0000256" key="4">
    <source>
        <dbReference type="ARBA" id="ARBA00023136"/>
    </source>
</evidence>
<evidence type="ECO:0000256" key="2">
    <source>
        <dbReference type="ARBA" id="ARBA00022692"/>
    </source>
</evidence>
<dbReference type="AlphaFoldDB" id="A0A0R3RY77"/>
<dbReference type="InterPro" id="IPR017978">
    <property type="entry name" value="GPCR_3_C"/>
</dbReference>
<keyword evidence="7" id="KW-1185">Reference proteome</keyword>
<evidence type="ECO:0000256" key="3">
    <source>
        <dbReference type="ARBA" id="ARBA00022989"/>
    </source>
</evidence>
<dbReference type="GO" id="GO:0004930">
    <property type="term" value="F:G protein-coupled receptor activity"/>
    <property type="evidence" value="ECO:0007669"/>
    <property type="project" value="InterPro"/>
</dbReference>
<keyword evidence="4" id="KW-0472">Membrane</keyword>
<organism evidence="7 8">
    <name type="scientific">Elaeophora elaphi</name>
    <dbReference type="NCBI Taxonomy" id="1147741"/>
    <lineage>
        <taxon>Eukaryota</taxon>
        <taxon>Metazoa</taxon>
        <taxon>Ecdysozoa</taxon>
        <taxon>Nematoda</taxon>
        <taxon>Chromadorea</taxon>
        <taxon>Rhabditida</taxon>
        <taxon>Spirurina</taxon>
        <taxon>Spiruromorpha</taxon>
        <taxon>Filarioidea</taxon>
        <taxon>Onchocercidae</taxon>
        <taxon>Elaeophora</taxon>
    </lineage>
</organism>
<proteinExistence type="predicted"/>
<keyword evidence="5" id="KW-0732">Signal</keyword>
<dbReference type="STRING" id="1147741.A0A0R3RY77"/>
<accession>A0A0R3RY77</accession>
<dbReference type="PROSITE" id="PS50259">
    <property type="entry name" value="G_PROTEIN_RECEP_F3_4"/>
    <property type="match status" value="1"/>
</dbReference>
<protein>
    <submittedName>
        <fullName evidence="8">G_PROTEIN_RECEP_F3_4 domain-containing protein</fullName>
    </submittedName>
</protein>
<reference evidence="8" key="1">
    <citation type="submission" date="2017-02" db="UniProtKB">
        <authorList>
            <consortium name="WormBaseParasite"/>
        </authorList>
    </citation>
    <scope>IDENTIFICATION</scope>
</reference>
<dbReference type="Proteomes" id="UP000050640">
    <property type="component" value="Unplaced"/>
</dbReference>
<evidence type="ECO:0000259" key="6">
    <source>
        <dbReference type="PROSITE" id="PS50259"/>
    </source>
</evidence>
<keyword evidence="2" id="KW-0812">Transmembrane</keyword>
<keyword evidence="3" id="KW-1133">Transmembrane helix</keyword>
<evidence type="ECO:0000256" key="1">
    <source>
        <dbReference type="ARBA" id="ARBA00004141"/>
    </source>
</evidence>
<comment type="subcellular location">
    <subcellularLocation>
        <location evidence="1">Membrane</location>
        <topology evidence="1">Multi-pass membrane protein</topology>
    </subcellularLocation>
</comment>
<feature type="signal peptide" evidence="5">
    <location>
        <begin position="1"/>
        <end position="15"/>
    </location>
</feature>
<dbReference type="WBParaSite" id="EEL_0000722401-mRNA-1">
    <property type="protein sequence ID" value="EEL_0000722401-mRNA-1"/>
    <property type="gene ID" value="EEL_0000722401"/>
</dbReference>
<name>A0A0R3RY77_9BILA</name>
<evidence type="ECO:0000313" key="8">
    <source>
        <dbReference type="WBParaSite" id="EEL_0000722401-mRNA-1"/>
    </source>
</evidence>
<dbReference type="GO" id="GO:0016020">
    <property type="term" value="C:membrane"/>
    <property type="evidence" value="ECO:0007669"/>
    <property type="project" value="UniProtKB-SubCell"/>
</dbReference>